<feature type="compositionally biased region" description="Basic and acidic residues" evidence="1">
    <location>
        <begin position="1"/>
        <end position="26"/>
    </location>
</feature>
<evidence type="ECO:0000256" key="1">
    <source>
        <dbReference type="SAM" id="MobiDB-lite"/>
    </source>
</evidence>
<sequence length="105" mass="11729">MLGARMEEKKRSKARRENYSPLETKERPKKTGVFGKKSKNKKKKKGKETTEKKETPAVSPFTGEHGIFGVPLSLAVLRMGCHDGVALPVVVRQCIDCINEEGIFL</sequence>
<proteinExistence type="predicted"/>
<dbReference type="PANTHER" id="PTHR12783">
    <property type="entry name" value="RALA BINDING PROTEIN 1 RALBP1"/>
    <property type="match status" value="1"/>
</dbReference>
<feature type="region of interest" description="Disordered" evidence="1">
    <location>
        <begin position="1"/>
        <end position="63"/>
    </location>
</feature>
<name>A0A183DAT1_9BILA</name>
<dbReference type="PANTHER" id="PTHR12783:SF5">
    <property type="entry name" value="RALA-BINDING PROTEIN 1"/>
    <property type="match status" value="1"/>
</dbReference>
<dbReference type="Gene3D" id="1.10.555.10">
    <property type="entry name" value="Rho GTPase activation protein"/>
    <property type="match status" value="1"/>
</dbReference>
<accession>A0A183DAT1</accession>
<dbReference type="GO" id="GO:0031267">
    <property type="term" value="F:small GTPase binding"/>
    <property type="evidence" value="ECO:0007669"/>
    <property type="project" value="InterPro"/>
</dbReference>
<dbReference type="EMBL" id="UYRT01012780">
    <property type="protein sequence ID" value="VDK52287.1"/>
    <property type="molecule type" value="Genomic_DNA"/>
</dbReference>
<feature type="compositionally biased region" description="Basic residues" evidence="1">
    <location>
        <begin position="36"/>
        <end position="46"/>
    </location>
</feature>
<dbReference type="OrthoDB" id="10033734at2759"/>
<dbReference type="Proteomes" id="UP000271098">
    <property type="component" value="Unassembled WGS sequence"/>
</dbReference>
<gene>
    <name evidence="2" type="ORF">GPUH_LOCUS5822</name>
</gene>
<dbReference type="GO" id="GO:0007264">
    <property type="term" value="P:small GTPase-mediated signal transduction"/>
    <property type="evidence" value="ECO:0007669"/>
    <property type="project" value="InterPro"/>
</dbReference>
<dbReference type="InterPro" id="IPR039767">
    <property type="entry name" value="RALBP1"/>
</dbReference>
<organism evidence="4">
    <name type="scientific">Gongylonema pulchrum</name>
    <dbReference type="NCBI Taxonomy" id="637853"/>
    <lineage>
        <taxon>Eukaryota</taxon>
        <taxon>Metazoa</taxon>
        <taxon>Ecdysozoa</taxon>
        <taxon>Nematoda</taxon>
        <taxon>Chromadorea</taxon>
        <taxon>Rhabditida</taxon>
        <taxon>Spirurina</taxon>
        <taxon>Spiruromorpha</taxon>
        <taxon>Spiruroidea</taxon>
        <taxon>Gongylonematidae</taxon>
        <taxon>Gongylonema</taxon>
    </lineage>
</organism>
<reference evidence="2 3" key="2">
    <citation type="submission" date="2018-11" db="EMBL/GenBank/DDBJ databases">
        <authorList>
            <consortium name="Pathogen Informatics"/>
        </authorList>
    </citation>
    <scope>NUCLEOTIDE SEQUENCE [LARGE SCALE GENOMIC DNA]</scope>
</reference>
<evidence type="ECO:0000313" key="3">
    <source>
        <dbReference type="Proteomes" id="UP000271098"/>
    </source>
</evidence>
<evidence type="ECO:0000313" key="4">
    <source>
        <dbReference type="WBParaSite" id="GPUH_0000583001-mRNA-1"/>
    </source>
</evidence>
<keyword evidence="3" id="KW-1185">Reference proteome</keyword>
<evidence type="ECO:0000313" key="2">
    <source>
        <dbReference type="EMBL" id="VDK52287.1"/>
    </source>
</evidence>
<protein>
    <submittedName>
        <fullName evidence="4">Rho-GAP domain-containing protein</fullName>
    </submittedName>
</protein>
<reference evidence="4" key="1">
    <citation type="submission" date="2016-06" db="UniProtKB">
        <authorList>
            <consortium name="WormBaseParasite"/>
        </authorList>
    </citation>
    <scope>IDENTIFICATION</scope>
</reference>
<dbReference type="AlphaFoldDB" id="A0A183DAT1"/>
<dbReference type="InterPro" id="IPR008936">
    <property type="entry name" value="Rho_GTPase_activation_prot"/>
</dbReference>
<dbReference type="GO" id="GO:0005096">
    <property type="term" value="F:GTPase activator activity"/>
    <property type="evidence" value="ECO:0007669"/>
    <property type="project" value="InterPro"/>
</dbReference>
<dbReference type="WBParaSite" id="GPUH_0000583001-mRNA-1">
    <property type="protein sequence ID" value="GPUH_0000583001-mRNA-1"/>
    <property type="gene ID" value="GPUH_0000583001"/>
</dbReference>